<gene>
    <name evidence="2" type="ORF">H8K33_05170</name>
</gene>
<evidence type="ECO:0000259" key="1">
    <source>
        <dbReference type="SMART" id="SM01321"/>
    </source>
</evidence>
<dbReference type="InterPro" id="IPR052715">
    <property type="entry name" value="RAYT_transposase"/>
</dbReference>
<evidence type="ECO:0000313" key="2">
    <source>
        <dbReference type="EMBL" id="MBC3830889.1"/>
    </source>
</evidence>
<reference evidence="2 3" key="1">
    <citation type="submission" date="2020-08" db="EMBL/GenBank/DDBJ databases">
        <title>Novel species isolated from subtropical streams in China.</title>
        <authorList>
            <person name="Lu H."/>
        </authorList>
    </citation>
    <scope>NUCLEOTIDE SEQUENCE [LARGE SCALE GENOMIC DNA]</scope>
    <source>
        <strain evidence="2 3">KCTC 52442</strain>
    </source>
</reference>
<dbReference type="SUPFAM" id="SSF143422">
    <property type="entry name" value="Transposase IS200-like"/>
    <property type="match status" value="1"/>
</dbReference>
<dbReference type="Proteomes" id="UP000643610">
    <property type="component" value="Unassembled WGS sequence"/>
</dbReference>
<accession>A0ABR6XPI3</accession>
<sequence>MSHYRRAYTPGASYFFTVVSHARKPIFLDEQIRRALREAITSTRIHYPFVIDALVLLHDHMHCIWTLPNNDHCYSNRWSMIKRQVSQACAENVPLPHLSSSRNKRGESDLWQRRFWEHQIRDEDDFQRHVDYIHWNPLKHQYVDKVVDWPYSSFHRYVKAGLLPHNWGTASDENGKINFGE</sequence>
<dbReference type="SMART" id="SM01321">
    <property type="entry name" value="Y1_Tnp"/>
    <property type="match status" value="1"/>
</dbReference>
<dbReference type="NCBIfam" id="NF047646">
    <property type="entry name" value="REP_Tyr_transpos"/>
    <property type="match status" value="1"/>
</dbReference>
<dbReference type="PANTHER" id="PTHR36966">
    <property type="entry name" value="REP-ASSOCIATED TYROSINE TRANSPOSASE"/>
    <property type="match status" value="1"/>
</dbReference>
<keyword evidence="3" id="KW-1185">Reference proteome</keyword>
<protein>
    <submittedName>
        <fullName evidence="2">Transposase</fullName>
    </submittedName>
</protein>
<organism evidence="2 3">
    <name type="scientific">Undibacterium amnicola</name>
    <dbReference type="NCBI Taxonomy" id="1834038"/>
    <lineage>
        <taxon>Bacteria</taxon>
        <taxon>Pseudomonadati</taxon>
        <taxon>Pseudomonadota</taxon>
        <taxon>Betaproteobacteria</taxon>
        <taxon>Burkholderiales</taxon>
        <taxon>Oxalobacteraceae</taxon>
        <taxon>Undibacterium</taxon>
    </lineage>
</organism>
<name>A0ABR6XPI3_9BURK</name>
<evidence type="ECO:0000313" key="3">
    <source>
        <dbReference type="Proteomes" id="UP000643610"/>
    </source>
</evidence>
<dbReference type="RefSeq" id="WP_186889934.1">
    <property type="nucleotide sequence ID" value="NZ_JACOFU010000002.1"/>
</dbReference>
<dbReference type="PANTHER" id="PTHR36966:SF1">
    <property type="entry name" value="REP-ASSOCIATED TYROSINE TRANSPOSASE"/>
    <property type="match status" value="1"/>
</dbReference>
<dbReference type="EMBL" id="JACOFU010000002">
    <property type="protein sequence ID" value="MBC3830889.1"/>
    <property type="molecule type" value="Genomic_DNA"/>
</dbReference>
<dbReference type="InterPro" id="IPR002686">
    <property type="entry name" value="Transposase_17"/>
</dbReference>
<dbReference type="InterPro" id="IPR036515">
    <property type="entry name" value="Transposase_17_sf"/>
</dbReference>
<dbReference type="Gene3D" id="3.30.70.1290">
    <property type="entry name" value="Transposase IS200-like"/>
    <property type="match status" value="1"/>
</dbReference>
<feature type="domain" description="Transposase IS200-like" evidence="1">
    <location>
        <begin position="9"/>
        <end position="136"/>
    </location>
</feature>
<comment type="caution">
    <text evidence="2">The sequence shown here is derived from an EMBL/GenBank/DDBJ whole genome shotgun (WGS) entry which is preliminary data.</text>
</comment>
<proteinExistence type="predicted"/>